<dbReference type="EMBL" id="JAGFBS010000072">
    <property type="protein sequence ID" value="KAG6369610.1"/>
    <property type="molecule type" value="Genomic_DNA"/>
</dbReference>
<sequence length="78" mass="9630">MALATLDYAPDKLESREIFWRDRYYFFKSKGYILRPRYHPDWQASWKFGVDPFPDRFEDSIIQWVGRFSVQNEFLTHF</sequence>
<gene>
    <name evidence="1" type="ORF">JVT61DRAFT_14179</name>
</gene>
<reference evidence="1" key="1">
    <citation type="submission" date="2021-03" db="EMBL/GenBank/DDBJ databases">
        <title>Evolutionary innovations through gain and loss of genes in the ectomycorrhizal Boletales.</title>
        <authorList>
            <person name="Wu G."/>
            <person name="Miyauchi S."/>
            <person name="Morin E."/>
            <person name="Yang Z.-L."/>
            <person name="Xu J."/>
            <person name="Martin F.M."/>
        </authorList>
    </citation>
    <scope>NUCLEOTIDE SEQUENCE</scope>
    <source>
        <strain evidence="1">BR01</strain>
    </source>
</reference>
<proteinExistence type="predicted"/>
<dbReference type="Proteomes" id="UP000683000">
    <property type="component" value="Unassembled WGS sequence"/>
</dbReference>
<evidence type="ECO:0000313" key="2">
    <source>
        <dbReference type="Proteomes" id="UP000683000"/>
    </source>
</evidence>
<organism evidence="1 2">
    <name type="scientific">Boletus reticuloceps</name>
    <dbReference type="NCBI Taxonomy" id="495285"/>
    <lineage>
        <taxon>Eukaryota</taxon>
        <taxon>Fungi</taxon>
        <taxon>Dikarya</taxon>
        <taxon>Basidiomycota</taxon>
        <taxon>Agaricomycotina</taxon>
        <taxon>Agaricomycetes</taxon>
        <taxon>Agaricomycetidae</taxon>
        <taxon>Boletales</taxon>
        <taxon>Boletineae</taxon>
        <taxon>Boletaceae</taxon>
        <taxon>Boletoideae</taxon>
        <taxon>Boletus</taxon>
    </lineage>
</organism>
<evidence type="ECO:0000313" key="1">
    <source>
        <dbReference type="EMBL" id="KAG6369610.1"/>
    </source>
</evidence>
<comment type="caution">
    <text evidence="1">The sequence shown here is derived from an EMBL/GenBank/DDBJ whole genome shotgun (WGS) entry which is preliminary data.</text>
</comment>
<protein>
    <submittedName>
        <fullName evidence="1">Uncharacterized protein</fullName>
    </submittedName>
</protein>
<keyword evidence="2" id="KW-1185">Reference proteome</keyword>
<name>A0A8I2YCY9_9AGAM</name>
<accession>A0A8I2YCY9</accession>
<dbReference type="OrthoDB" id="5987198at2759"/>
<dbReference type="AlphaFoldDB" id="A0A8I2YCY9"/>